<proteinExistence type="predicted"/>
<keyword evidence="2" id="KW-1185">Reference proteome</keyword>
<dbReference type="AlphaFoldDB" id="A0A9D4EJY6"/>
<reference evidence="1" key="2">
    <citation type="submission" date="2020-11" db="EMBL/GenBank/DDBJ databases">
        <authorList>
            <person name="McCartney M.A."/>
            <person name="Auch B."/>
            <person name="Kono T."/>
            <person name="Mallez S."/>
            <person name="Becker A."/>
            <person name="Gohl D.M."/>
            <person name="Silverstein K.A.T."/>
            <person name="Koren S."/>
            <person name="Bechman K.B."/>
            <person name="Herman A."/>
            <person name="Abrahante J.E."/>
            <person name="Garbe J."/>
        </authorList>
    </citation>
    <scope>NUCLEOTIDE SEQUENCE</scope>
    <source>
        <strain evidence="1">Duluth1</strain>
        <tissue evidence="1">Whole animal</tissue>
    </source>
</reference>
<evidence type="ECO:0000313" key="2">
    <source>
        <dbReference type="Proteomes" id="UP000828390"/>
    </source>
</evidence>
<evidence type="ECO:0000313" key="1">
    <source>
        <dbReference type="EMBL" id="KAH3780689.1"/>
    </source>
</evidence>
<sequence>MATMRQYDKDNATVRQFDCDSEIVRLRQCENTIPTVRQRDIRERGTGVWFHRDVPGTDQRVRRQEVRGRTDSGLVSGLYYMSHSVDFYDTKVRHRPRYNRGVDRVQRWADSKLLCEGVVDNSGVHRRHIWRSTNV</sequence>
<reference evidence="1" key="1">
    <citation type="journal article" date="2019" name="bioRxiv">
        <title>The Genome of the Zebra Mussel, Dreissena polymorpha: A Resource for Invasive Species Research.</title>
        <authorList>
            <person name="McCartney M.A."/>
            <person name="Auch B."/>
            <person name="Kono T."/>
            <person name="Mallez S."/>
            <person name="Zhang Y."/>
            <person name="Obille A."/>
            <person name="Becker A."/>
            <person name="Abrahante J.E."/>
            <person name="Garbe J."/>
            <person name="Badalamenti J.P."/>
            <person name="Herman A."/>
            <person name="Mangelson H."/>
            <person name="Liachko I."/>
            <person name="Sullivan S."/>
            <person name="Sone E.D."/>
            <person name="Koren S."/>
            <person name="Silverstein K.A.T."/>
            <person name="Beckman K.B."/>
            <person name="Gohl D.M."/>
        </authorList>
    </citation>
    <scope>NUCLEOTIDE SEQUENCE</scope>
    <source>
        <strain evidence="1">Duluth1</strain>
        <tissue evidence="1">Whole animal</tissue>
    </source>
</reference>
<name>A0A9D4EJY6_DREPO</name>
<accession>A0A9D4EJY6</accession>
<gene>
    <name evidence="1" type="ORF">DPMN_158508</name>
</gene>
<dbReference type="EMBL" id="JAIWYP010000008">
    <property type="protein sequence ID" value="KAH3780689.1"/>
    <property type="molecule type" value="Genomic_DNA"/>
</dbReference>
<comment type="caution">
    <text evidence="1">The sequence shown here is derived from an EMBL/GenBank/DDBJ whole genome shotgun (WGS) entry which is preliminary data.</text>
</comment>
<organism evidence="1 2">
    <name type="scientific">Dreissena polymorpha</name>
    <name type="common">Zebra mussel</name>
    <name type="synonym">Mytilus polymorpha</name>
    <dbReference type="NCBI Taxonomy" id="45954"/>
    <lineage>
        <taxon>Eukaryota</taxon>
        <taxon>Metazoa</taxon>
        <taxon>Spiralia</taxon>
        <taxon>Lophotrochozoa</taxon>
        <taxon>Mollusca</taxon>
        <taxon>Bivalvia</taxon>
        <taxon>Autobranchia</taxon>
        <taxon>Heteroconchia</taxon>
        <taxon>Euheterodonta</taxon>
        <taxon>Imparidentia</taxon>
        <taxon>Neoheterodontei</taxon>
        <taxon>Myida</taxon>
        <taxon>Dreissenoidea</taxon>
        <taxon>Dreissenidae</taxon>
        <taxon>Dreissena</taxon>
    </lineage>
</organism>
<protein>
    <submittedName>
        <fullName evidence="1">Uncharacterized protein</fullName>
    </submittedName>
</protein>
<dbReference type="Proteomes" id="UP000828390">
    <property type="component" value="Unassembled WGS sequence"/>
</dbReference>